<dbReference type="Pfam" id="PF25469">
    <property type="entry name" value="WHD_NWD1"/>
    <property type="match status" value="1"/>
</dbReference>
<organism evidence="7 8">
    <name type="scientific">Laodelphax striatellus</name>
    <name type="common">Small brown planthopper</name>
    <name type="synonym">Delphax striatella</name>
    <dbReference type="NCBI Taxonomy" id="195883"/>
    <lineage>
        <taxon>Eukaryota</taxon>
        <taxon>Metazoa</taxon>
        <taxon>Ecdysozoa</taxon>
        <taxon>Arthropoda</taxon>
        <taxon>Hexapoda</taxon>
        <taxon>Insecta</taxon>
        <taxon>Pterygota</taxon>
        <taxon>Neoptera</taxon>
        <taxon>Paraneoptera</taxon>
        <taxon>Hemiptera</taxon>
        <taxon>Auchenorrhyncha</taxon>
        <taxon>Fulgoroidea</taxon>
        <taxon>Delphacidae</taxon>
        <taxon>Criomorphinae</taxon>
        <taxon>Laodelphax</taxon>
    </lineage>
</organism>
<dbReference type="EMBL" id="QKKF02020477">
    <property type="protein sequence ID" value="RZF39182.1"/>
    <property type="molecule type" value="Genomic_DNA"/>
</dbReference>
<dbReference type="Gene3D" id="2.130.10.10">
    <property type="entry name" value="YVTN repeat-like/Quinoprotein amine dehydrogenase"/>
    <property type="match status" value="2"/>
</dbReference>
<dbReference type="Gene3D" id="3.40.50.300">
    <property type="entry name" value="P-loop containing nucleotide triphosphate hydrolases"/>
    <property type="match status" value="1"/>
</dbReference>
<evidence type="ECO:0000256" key="4">
    <source>
        <dbReference type="SAM" id="MobiDB-lite"/>
    </source>
</evidence>
<dbReference type="SMR" id="A0A482X0Q0"/>
<feature type="domain" description="NWD1/2-like winged helix-turn-helix" evidence="6">
    <location>
        <begin position="723"/>
        <end position="827"/>
    </location>
</feature>
<feature type="compositionally biased region" description="Low complexity" evidence="4">
    <location>
        <begin position="17"/>
        <end position="26"/>
    </location>
</feature>
<dbReference type="PANTHER" id="PTHR19871">
    <property type="entry name" value="BETA TRANSDUCIN-RELATED PROTEIN"/>
    <property type="match status" value="1"/>
</dbReference>
<keyword evidence="1 3" id="KW-0853">WD repeat</keyword>
<evidence type="ECO:0000259" key="6">
    <source>
        <dbReference type="Pfam" id="PF25469"/>
    </source>
</evidence>
<dbReference type="InterPro" id="IPR015943">
    <property type="entry name" value="WD40/YVTN_repeat-like_dom_sf"/>
</dbReference>
<evidence type="ECO:0000256" key="3">
    <source>
        <dbReference type="PROSITE-ProRule" id="PRU00221"/>
    </source>
</evidence>
<keyword evidence="8" id="KW-1185">Reference proteome</keyword>
<protein>
    <recommendedName>
        <fullName evidence="9">AAA+ ATPase domain-containing protein</fullName>
    </recommendedName>
</protein>
<dbReference type="InterPro" id="IPR057588">
    <property type="entry name" value="NWD1/2-like_WH"/>
</dbReference>
<evidence type="ECO:0000256" key="2">
    <source>
        <dbReference type="ARBA" id="ARBA00022737"/>
    </source>
</evidence>
<dbReference type="Pfam" id="PF00400">
    <property type="entry name" value="WD40"/>
    <property type="match status" value="2"/>
</dbReference>
<dbReference type="PROSITE" id="PS50082">
    <property type="entry name" value="WD_REPEATS_2"/>
    <property type="match status" value="1"/>
</dbReference>
<dbReference type="Proteomes" id="UP000291343">
    <property type="component" value="Unassembled WGS sequence"/>
</dbReference>
<evidence type="ECO:0008006" key="9">
    <source>
        <dbReference type="Google" id="ProtNLM"/>
    </source>
</evidence>
<dbReference type="FunCoup" id="A0A482X0Q0">
    <property type="interactions" value="42"/>
</dbReference>
<feature type="compositionally biased region" description="Low complexity" evidence="4">
    <location>
        <begin position="88"/>
        <end position="101"/>
    </location>
</feature>
<dbReference type="PANTHER" id="PTHR19871:SF37">
    <property type="entry name" value="GH25853P"/>
    <property type="match status" value="1"/>
</dbReference>
<dbReference type="Pfam" id="PF05729">
    <property type="entry name" value="NACHT"/>
    <property type="match status" value="1"/>
</dbReference>
<evidence type="ECO:0000259" key="5">
    <source>
        <dbReference type="Pfam" id="PF05729"/>
    </source>
</evidence>
<keyword evidence="2" id="KW-0677">Repeat</keyword>
<evidence type="ECO:0000256" key="1">
    <source>
        <dbReference type="ARBA" id="ARBA00022574"/>
    </source>
</evidence>
<dbReference type="SUPFAM" id="SSF52540">
    <property type="entry name" value="P-loop containing nucleoside triphosphate hydrolases"/>
    <property type="match status" value="1"/>
</dbReference>
<proteinExistence type="predicted"/>
<dbReference type="InterPro" id="IPR011047">
    <property type="entry name" value="Quinoprotein_ADH-like_sf"/>
</dbReference>
<dbReference type="OrthoDB" id="2325716at2759"/>
<evidence type="ECO:0000313" key="8">
    <source>
        <dbReference type="Proteomes" id="UP000291343"/>
    </source>
</evidence>
<dbReference type="SMART" id="SM00320">
    <property type="entry name" value="WD40"/>
    <property type="match status" value="4"/>
</dbReference>
<feature type="region of interest" description="Disordered" evidence="4">
    <location>
        <begin position="1"/>
        <end position="115"/>
    </location>
</feature>
<reference evidence="7 8" key="1">
    <citation type="journal article" date="2017" name="Gigascience">
        <title>Genome sequence of the small brown planthopper, Laodelphax striatellus.</title>
        <authorList>
            <person name="Zhu J."/>
            <person name="Jiang F."/>
            <person name="Wang X."/>
            <person name="Yang P."/>
            <person name="Bao Y."/>
            <person name="Zhao W."/>
            <person name="Wang W."/>
            <person name="Lu H."/>
            <person name="Wang Q."/>
            <person name="Cui N."/>
            <person name="Li J."/>
            <person name="Chen X."/>
            <person name="Luo L."/>
            <person name="Yu J."/>
            <person name="Kang L."/>
            <person name="Cui F."/>
        </authorList>
    </citation>
    <scope>NUCLEOTIDE SEQUENCE [LARGE SCALE GENOMIC DNA]</scope>
    <source>
        <strain evidence="7">Lst14</strain>
    </source>
</reference>
<dbReference type="InterPro" id="IPR007111">
    <property type="entry name" value="NACHT_NTPase"/>
</dbReference>
<feature type="repeat" description="WD" evidence="3">
    <location>
        <begin position="1269"/>
        <end position="1313"/>
    </location>
</feature>
<sequence length="1383" mass="155211">MGSSCSSGQAHKDKDSSSQGSEDSPSYHVTKTGESVFEPHPASTSSSSQPQQLQQPQPTTSAASVSSGVVLRVDNPEPSPRPGDRQGACAAASVSAESASPSSPPDNTAEPTIAIDKTTLPPIIRKLPDELQHLLLGTIPAAKTVVRARKITIYVAAADSQDCCLEKGILHSKVYPILRKEAREHGYELHITDLHWRTTLEKQQDHEFPELCVEQLNRQVEVSYTIPVIFLSDSLGTPLLPKTIEAQDFEMVLQNPMTDAADRNHLQDWYRLDSDAQPPCYRLQSFKAEIPGLKDFRSDERARALAEWQAEVDHVFAVLLAAFSEELRDSYLTTVVEQEVHNTVVMSQELAKRCVWLQRVFTHQPLEELRVTTKSEAELKRRLDSLQRSLKTNLEEKHVLRISVPWSKSGLDQSLPDNAQYAADVTVQLRIALLSIINEIVDDDPIKLLPPLSSSFGINSEMFYELSRQAQFIQKLARCSVNGEGVMSQMKSYINGEVGNNKIFVLHGTQGSGKSTLVARAAVNCHHWLPDSMLAARFVGVTSESLTMEQILRTVLAQCEIIEGGKVITHKHSLDTYAQIFRNTLATTALQRAIIIILDGLDQVHDFGSDNYDWLPTSLPSNVRMIVTANDDNKVNHLERIERRLGSTGGYYVKMPTLNEEEAQNILMSSVIEYNHSVNSTVQDCVKASVAECTLPLYIKVLAWHTSWIVPGSEIEVIPKGNVEKQVKLMLEQLETLLGTEQVAIAMALLVASKFGLSDSEMLDVLAHDTAFHSTSTYLKWAPACLFWARFVKRMWPFLTWLPAGGTCVIQWRDAAIRHIVRKKYSNRMSWAHSILADYFKGELCKRGEDRLDARFFDQTNSVGNGRYNCRRLEELPYHCCKQNDKNYVRDYVFNHIWIYDKLCGTSVYQVLEDIRMAPNDCAISHDISWLRTFLEINSTGLGVDGRQFFTLLGAPDLYRSSYSQLCVAWSQLAIDPPVTCLTILPQTRERALSTSSRDSQESNMELLSKTYFDNIYRLPKSCDYVITTSGDREEICVWDAVKCTRVRTLRKVTQPLSLVMIDDYQCVVLCKRELRTYDLNAGHLISKLKGVMNQKMPYYGLNDPSHLVALSRNRMYVNLMNLDTGDLVTTFKAGEDRFLNSLLVSGDGRILVCGDETQKPFPLLVWDLTSRKLLYDLRISHHDFMTELAAITFEGHFVCCVAREVDEPGPNFIVVYDLQSGTLFKKWKAGVDCVALDISSKDACVLSGHEDGRILLWDLVTGNCRCKLMGHSGPVSCLRLDPSGGTFISYDTESRDRSMRVWNIAKGEQSAVYTPNRRITAAEIVSGGQFVVIALEGVDQLITLQIIGPGKPRTDGQIVKMESDYNLVERCGKVFDCEDKPR</sequence>
<evidence type="ECO:0000313" key="7">
    <source>
        <dbReference type="EMBL" id="RZF39182.1"/>
    </source>
</evidence>
<comment type="caution">
    <text evidence="7">The sequence shown here is derived from an EMBL/GenBank/DDBJ whole genome shotgun (WGS) entry which is preliminary data.</text>
</comment>
<dbReference type="InParanoid" id="A0A482X0Q0"/>
<dbReference type="InterPro" id="IPR027417">
    <property type="entry name" value="P-loop_NTPase"/>
</dbReference>
<dbReference type="SUPFAM" id="SSF50998">
    <property type="entry name" value="Quinoprotein alcohol dehydrogenase-like"/>
    <property type="match status" value="1"/>
</dbReference>
<gene>
    <name evidence="7" type="ORF">LSTR_LSTR014668</name>
</gene>
<dbReference type="STRING" id="195883.A0A482X0Q0"/>
<dbReference type="InterPro" id="IPR052752">
    <property type="entry name" value="NACHT-WD_repeat"/>
</dbReference>
<accession>A0A482X0Q0</accession>
<feature type="domain" description="NACHT" evidence="5">
    <location>
        <begin position="504"/>
        <end position="669"/>
    </location>
</feature>
<feature type="compositionally biased region" description="Low complexity" evidence="4">
    <location>
        <begin position="41"/>
        <end position="70"/>
    </location>
</feature>
<name>A0A482X0Q0_LAOST</name>
<dbReference type="InterPro" id="IPR001680">
    <property type="entry name" value="WD40_rpt"/>
</dbReference>